<feature type="compositionally biased region" description="Basic and acidic residues" evidence="11">
    <location>
        <begin position="633"/>
        <end position="653"/>
    </location>
</feature>
<evidence type="ECO:0000256" key="6">
    <source>
        <dbReference type="ARBA" id="ARBA00022691"/>
    </source>
</evidence>
<evidence type="ECO:0000256" key="4">
    <source>
        <dbReference type="ARBA" id="ARBA00022603"/>
    </source>
</evidence>
<keyword evidence="6 10" id="KW-0949">S-adenosyl-L-methionine</keyword>
<name>A0ABD6E1D6_9BILA</name>
<feature type="domain" description="SAM-dependent MTase RsmB/NOP-type" evidence="12">
    <location>
        <begin position="53"/>
        <end position="410"/>
    </location>
</feature>
<feature type="active site" description="Nucleophile" evidence="10">
    <location>
        <position position="302"/>
    </location>
</feature>
<dbReference type="PANTHER" id="PTHR22808:SF1">
    <property type="entry name" value="RNA CYTOSINE-C(5)-METHYLTRANSFERASE NSUN2-RELATED"/>
    <property type="match status" value="1"/>
</dbReference>
<feature type="binding site" evidence="10">
    <location>
        <begin position="167"/>
        <end position="173"/>
    </location>
    <ligand>
        <name>S-adenosyl-L-methionine</name>
        <dbReference type="ChEBI" id="CHEBI:59789"/>
    </ligand>
</feature>
<dbReference type="Pfam" id="PF01189">
    <property type="entry name" value="Methyltr_RsmB-F"/>
    <property type="match status" value="1"/>
</dbReference>
<dbReference type="InterPro" id="IPR023270">
    <property type="entry name" value="RCMT_NCL1"/>
</dbReference>
<dbReference type="GO" id="GO:0008168">
    <property type="term" value="F:methyltransferase activity"/>
    <property type="evidence" value="ECO:0007669"/>
    <property type="project" value="UniProtKB-KW"/>
</dbReference>
<comment type="similarity">
    <text evidence="10">Belongs to the class I-like SAM-binding methyltransferase superfamily. RsmB/NOP family.</text>
</comment>
<evidence type="ECO:0000256" key="2">
    <source>
        <dbReference type="ARBA" id="ARBA00012629"/>
    </source>
</evidence>
<feature type="binding site" evidence="10">
    <location>
        <position position="249"/>
    </location>
    <ligand>
        <name>S-adenosyl-L-methionine</name>
        <dbReference type="ChEBI" id="CHEBI:59789"/>
    </ligand>
</feature>
<accession>A0ABD6E1D6</accession>
<evidence type="ECO:0000256" key="3">
    <source>
        <dbReference type="ARBA" id="ARBA00022555"/>
    </source>
</evidence>
<feature type="binding site" evidence="10">
    <location>
        <position position="196"/>
    </location>
    <ligand>
        <name>S-adenosyl-L-methionine</name>
        <dbReference type="ChEBI" id="CHEBI:59789"/>
    </ligand>
</feature>
<dbReference type="AlphaFoldDB" id="A0ABD6E1D6"/>
<dbReference type="PRINTS" id="PR02011">
    <property type="entry name" value="RCMTNCL1"/>
</dbReference>
<dbReference type="GO" id="GO:0030488">
    <property type="term" value="P:tRNA methylation"/>
    <property type="evidence" value="ECO:0007669"/>
    <property type="project" value="UniProtKB-ARBA"/>
</dbReference>
<dbReference type="EC" id="2.1.1.203" evidence="2"/>
<keyword evidence="14" id="KW-1185">Reference proteome</keyword>
<proteinExistence type="inferred from homology"/>
<reference evidence="13 14" key="1">
    <citation type="submission" date="2024-08" db="EMBL/GenBank/DDBJ databases">
        <title>Gnathostoma spinigerum genome.</title>
        <authorList>
            <person name="Gonzalez-Bertolin B."/>
            <person name="Monzon S."/>
            <person name="Zaballos A."/>
            <person name="Jimenez P."/>
            <person name="Dekumyoy P."/>
            <person name="Varona S."/>
            <person name="Cuesta I."/>
            <person name="Sumanam S."/>
            <person name="Adisakwattana P."/>
            <person name="Gasser R.B."/>
            <person name="Hernandez-Gonzalez A."/>
            <person name="Young N.D."/>
            <person name="Perteguer M.J."/>
        </authorList>
    </citation>
    <scope>NUCLEOTIDE SEQUENCE [LARGE SCALE GENOMIC DNA]</scope>
    <source>
        <strain evidence="13">AL3</strain>
        <tissue evidence="13">Liver</tissue>
    </source>
</reference>
<keyword evidence="5 10" id="KW-0808">Transferase</keyword>
<evidence type="ECO:0000256" key="7">
    <source>
        <dbReference type="ARBA" id="ARBA00022694"/>
    </source>
</evidence>
<protein>
    <recommendedName>
        <fullName evidence="2">tRNA (cytosine(34)-C(5))-methyltransferase</fullName>
        <ecNumber evidence="2">2.1.1.203</ecNumber>
    </recommendedName>
</protein>
<dbReference type="GO" id="GO:0000049">
    <property type="term" value="F:tRNA binding"/>
    <property type="evidence" value="ECO:0007669"/>
    <property type="project" value="UniProtKB-KW"/>
</dbReference>
<dbReference type="SUPFAM" id="SSF53335">
    <property type="entry name" value="S-adenosyl-L-methionine-dependent methyltransferases"/>
    <property type="match status" value="1"/>
</dbReference>
<comment type="subcellular location">
    <subcellularLocation>
        <location evidence="1">Nucleus</location>
    </subcellularLocation>
</comment>
<dbReference type="PROSITE" id="PS51686">
    <property type="entry name" value="SAM_MT_RSMB_NOP"/>
    <property type="match status" value="1"/>
</dbReference>
<keyword evidence="8 10" id="KW-0694">RNA-binding</keyword>
<evidence type="ECO:0000256" key="5">
    <source>
        <dbReference type="ARBA" id="ARBA00022679"/>
    </source>
</evidence>
<keyword evidence="4 10" id="KW-0489">Methyltransferase</keyword>
<dbReference type="PRINTS" id="PR02008">
    <property type="entry name" value="RCMTFAMILY"/>
</dbReference>
<dbReference type="InterPro" id="IPR029063">
    <property type="entry name" value="SAM-dependent_MTases_sf"/>
</dbReference>
<dbReference type="InterPro" id="IPR057285">
    <property type="entry name" value="Pre-PUA_NSUN2"/>
</dbReference>
<evidence type="ECO:0000256" key="11">
    <source>
        <dbReference type="SAM" id="MobiDB-lite"/>
    </source>
</evidence>
<comment type="caution">
    <text evidence="13">The sequence shown here is derived from an EMBL/GenBank/DDBJ whole genome shotgun (WGS) entry which is preliminary data.</text>
</comment>
<keyword evidence="3" id="KW-0820">tRNA-binding</keyword>
<evidence type="ECO:0000256" key="9">
    <source>
        <dbReference type="ARBA" id="ARBA00023242"/>
    </source>
</evidence>
<feature type="region of interest" description="Disordered" evidence="11">
    <location>
        <begin position="632"/>
        <end position="695"/>
    </location>
</feature>
<evidence type="ECO:0000259" key="12">
    <source>
        <dbReference type="PROSITE" id="PS51686"/>
    </source>
</evidence>
<evidence type="ECO:0000313" key="13">
    <source>
        <dbReference type="EMBL" id="MFH4973385.1"/>
    </source>
</evidence>
<dbReference type="Pfam" id="PF25376">
    <property type="entry name" value="Pre-PUA_NSUN2"/>
    <property type="match status" value="1"/>
</dbReference>
<evidence type="ECO:0000256" key="10">
    <source>
        <dbReference type="PROSITE-ProRule" id="PRU01023"/>
    </source>
</evidence>
<feature type="compositionally biased region" description="Basic and acidic residues" evidence="11">
    <location>
        <begin position="679"/>
        <end position="688"/>
    </location>
</feature>
<organism evidence="13 14">
    <name type="scientific">Gnathostoma spinigerum</name>
    <dbReference type="NCBI Taxonomy" id="75299"/>
    <lineage>
        <taxon>Eukaryota</taxon>
        <taxon>Metazoa</taxon>
        <taxon>Ecdysozoa</taxon>
        <taxon>Nematoda</taxon>
        <taxon>Chromadorea</taxon>
        <taxon>Rhabditida</taxon>
        <taxon>Spirurina</taxon>
        <taxon>Gnathostomatomorpha</taxon>
        <taxon>Gnathostomatoidea</taxon>
        <taxon>Gnathostomatidae</taxon>
        <taxon>Gnathostoma</taxon>
    </lineage>
</organism>
<dbReference type="EMBL" id="JBGFUD010000020">
    <property type="protein sequence ID" value="MFH4973385.1"/>
    <property type="molecule type" value="Genomic_DNA"/>
</dbReference>
<dbReference type="InterPro" id="IPR001678">
    <property type="entry name" value="MeTrfase_RsmB-F_NOP2_dom"/>
</dbReference>
<sequence>MARRGIRVRKRKTPVQKGVTQNYPQKEIVRNNDQLFEYYRRQGIIPEEEWNRFVESLKKDLPTSYRIQGCHRQVDTLVKLMKERFFVPLSECKEEGVEVPEPLPWYPMAYQMSMSRAVVRSHPILKALHNFLVTEVEVGNISRQEAVSMIPALLLDIKSQHNVLDVCAAPGSKTMQIIEMMHNDTNTPEGLVVANDIDNSRCYLLVRQAMKRMPTANCVVINHDASFLPTMMTSPESSAPLLFDRVLCDVICSGDGTFRKNVELWDSWSPQKGIGLHKLQYSIARRAVQLLAVDGLMVYSTCSLNPIEDEAVVAALLRYGAGSLEVVDVSDKLPALKRSRGLNFWKVIDKDMNEYLKYEDVPDKLKRAVVPGMFPPTEEEKVQFNLDRCFRILPHVQNTGGFFVAVIRKTKPLLNSSLGCAGVPPLKRKKCFREQPFVFLGDDDNYRQPLCDYFGLSKDFPWQNLLRRTTETEKNGSLYYVNDSTRRFLLSNQDKIKVINAGLKMFGSVNSKDTAQKFRLSQDGLRTLLPYMSKRLFEVCSDDMCKIMRGHEGREMVPRELVKCDELLKQIDSGSVALFTNINGTMTPISVWFGAHTVAPYVNKEERMHMMRILGYDTSDLEEAMCSKRQSKAIRDRELAAERKESTQRKADEEANSNIDETVKDGFNGDAIPEGCSSIHDRESDDGSKQLAVTE</sequence>
<evidence type="ECO:0000256" key="8">
    <source>
        <dbReference type="ARBA" id="ARBA00022884"/>
    </source>
</evidence>
<dbReference type="Proteomes" id="UP001608902">
    <property type="component" value="Unassembled WGS sequence"/>
</dbReference>
<dbReference type="PANTHER" id="PTHR22808">
    <property type="entry name" value="NCL1 YEAST -RELATED NOL1/NOP2/FMU SUN DOMAIN-CONTAINING"/>
    <property type="match status" value="1"/>
</dbReference>
<evidence type="ECO:0000256" key="1">
    <source>
        <dbReference type="ARBA" id="ARBA00004123"/>
    </source>
</evidence>
<feature type="binding site" evidence="10">
    <location>
        <position position="224"/>
    </location>
    <ligand>
        <name>S-adenosyl-L-methionine</name>
        <dbReference type="ChEBI" id="CHEBI:59789"/>
    </ligand>
</feature>
<dbReference type="GO" id="GO:0005634">
    <property type="term" value="C:nucleus"/>
    <property type="evidence" value="ECO:0007669"/>
    <property type="project" value="UniProtKB-SubCell"/>
</dbReference>
<dbReference type="InterPro" id="IPR023267">
    <property type="entry name" value="RCMT"/>
</dbReference>
<evidence type="ECO:0000313" key="14">
    <source>
        <dbReference type="Proteomes" id="UP001608902"/>
    </source>
</evidence>
<keyword evidence="9" id="KW-0539">Nucleus</keyword>
<keyword evidence="7" id="KW-0819">tRNA processing</keyword>
<dbReference type="Gene3D" id="3.40.50.150">
    <property type="entry name" value="Vaccinia Virus protein VP39"/>
    <property type="match status" value="1"/>
</dbReference>
<gene>
    <name evidence="13" type="ORF">AB6A40_000094</name>
</gene>
<dbReference type="InterPro" id="IPR049560">
    <property type="entry name" value="MeTrfase_RsmB-F_NOP2_cat"/>
</dbReference>